<sequence length="519" mass="57817">MTSIPLRAFSSSRDTDGLVPRTPHSRSGRFDEVDLGISAGTREDTNDDMSDSDPLLRNEEGPPDSPLQSTTPRPLPNSTRFSIIGLTIMLSLVFLAGVAYRNSGEASYDDYIEEQGGNPNITLISYENYTKFPLTPEQYRAECRKASGEMRHMAYWADMMMDVPHRRASGVCKSTVTYMLGSEVGLMGDLALLAQVAALADSQHRTFFIDDSQWNRGKWSDYFSDVGLLRPGPEPGCKPPPPSELVACPRSARHWVVNSRTAIYHLGHPFFEEFENAYSIGLGRLEPIYGMALSSFSQIILPSSRMAALIRKARDEFLSDPEDKPLKYLSVHIRRGDRLGMTWKYHGIHLPTRLYVDAALETWRRLNPTDEGNALCYVASDSPAAVEEFLEQLPSHVRVSSLGWSSDKGLKAIASPRSYVQGEFNALSEEERVRMTKGMVVDFALLTGLWRGGRDPDVRPIATVCGLSSTVCRLSALGFGWDGAFGSPVNEVNEKTKRWVEIDNAGSLIPQWEPFEMFP</sequence>
<dbReference type="AlphaFoldDB" id="A0A9P6HGQ8"/>
<reference evidence="2" key="1">
    <citation type="journal article" date="2020" name="Nat. Commun.">
        <title>Large-scale genome sequencing of mycorrhizal fungi provides insights into the early evolution of symbiotic traits.</title>
        <authorList>
            <person name="Miyauchi S."/>
            <person name="Kiss E."/>
            <person name="Kuo A."/>
            <person name="Drula E."/>
            <person name="Kohler A."/>
            <person name="Sanchez-Garcia M."/>
            <person name="Morin E."/>
            <person name="Andreopoulos B."/>
            <person name="Barry K.W."/>
            <person name="Bonito G."/>
            <person name="Buee M."/>
            <person name="Carver A."/>
            <person name="Chen C."/>
            <person name="Cichocki N."/>
            <person name="Clum A."/>
            <person name="Culley D."/>
            <person name="Crous P.W."/>
            <person name="Fauchery L."/>
            <person name="Girlanda M."/>
            <person name="Hayes R.D."/>
            <person name="Keri Z."/>
            <person name="LaButti K."/>
            <person name="Lipzen A."/>
            <person name="Lombard V."/>
            <person name="Magnuson J."/>
            <person name="Maillard F."/>
            <person name="Murat C."/>
            <person name="Nolan M."/>
            <person name="Ohm R.A."/>
            <person name="Pangilinan J."/>
            <person name="Pereira M.F."/>
            <person name="Perotto S."/>
            <person name="Peter M."/>
            <person name="Pfister S."/>
            <person name="Riley R."/>
            <person name="Sitrit Y."/>
            <person name="Stielow J.B."/>
            <person name="Szollosi G."/>
            <person name="Zifcakova L."/>
            <person name="Stursova M."/>
            <person name="Spatafora J.W."/>
            <person name="Tedersoo L."/>
            <person name="Vaario L.M."/>
            <person name="Yamada A."/>
            <person name="Yan M."/>
            <person name="Wang P."/>
            <person name="Xu J."/>
            <person name="Bruns T."/>
            <person name="Baldrian P."/>
            <person name="Vilgalys R."/>
            <person name="Dunand C."/>
            <person name="Henrissat B."/>
            <person name="Grigoriev I.V."/>
            <person name="Hibbett D."/>
            <person name="Nagy L.G."/>
            <person name="Martin F.M."/>
        </authorList>
    </citation>
    <scope>NUCLEOTIDE SEQUENCE</scope>
    <source>
        <strain evidence="2">UH-Tt-Lm1</strain>
    </source>
</reference>
<comment type="caution">
    <text evidence="2">The sequence shown here is derived from an EMBL/GenBank/DDBJ whole genome shotgun (WGS) entry which is preliminary data.</text>
</comment>
<gene>
    <name evidence="2" type="ORF">BJ322DRAFT_673416</name>
</gene>
<dbReference type="Proteomes" id="UP000736335">
    <property type="component" value="Unassembled WGS sequence"/>
</dbReference>
<evidence type="ECO:0000256" key="1">
    <source>
        <dbReference type="SAM" id="MobiDB-lite"/>
    </source>
</evidence>
<protein>
    <submittedName>
        <fullName evidence="2">Uncharacterized protein</fullName>
    </submittedName>
</protein>
<reference evidence="2" key="2">
    <citation type="submission" date="2020-11" db="EMBL/GenBank/DDBJ databases">
        <authorList>
            <consortium name="DOE Joint Genome Institute"/>
            <person name="Kuo A."/>
            <person name="Miyauchi S."/>
            <person name="Kiss E."/>
            <person name="Drula E."/>
            <person name="Kohler A."/>
            <person name="Sanchez-Garcia M."/>
            <person name="Andreopoulos B."/>
            <person name="Barry K.W."/>
            <person name="Bonito G."/>
            <person name="Buee M."/>
            <person name="Carver A."/>
            <person name="Chen C."/>
            <person name="Cichocki N."/>
            <person name="Clum A."/>
            <person name="Culley D."/>
            <person name="Crous P.W."/>
            <person name="Fauchery L."/>
            <person name="Girlanda M."/>
            <person name="Hayes R."/>
            <person name="Keri Z."/>
            <person name="Labutti K."/>
            <person name="Lipzen A."/>
            <person name="Lombard V."/>
            <person name="Magnuson J."/>
            <person name="Maillard F."/>
            <person name="Morin E."/>
            <person name="Murat C."/>
            <person name="Nolan M."/>
            <person name="Ohm R."/>
            <person name="Pangilinan J."/>
            <person name="Pereira M."/>
            <person name="Perotto S."/>
            <person name="Peter M."/>
            <person name="Riley R."/>
            <person name="Sitrit Y."/>
            <person name="Stielow B."/>
            <person name="Szollosi G."/>
            <person name="Zifcakova L."/>
            <person name="Stursova M."/>
            <person name="Spatafora J.W."/>
            <person name="Tedersoo L."/>
            <person name="Vaario L.-M."/>
            <person name="Yamada A."/>
            <person name="Yan M."/>
            <person name="Wang P."/>
            <person name="Xu J."/>
            <person name="Bruns T."/>
            <person name="Baldrian P."/>
            <person name="Vilgalys R."/>
            <person name="Henrissat B."/>
            <person name="Grigoriev I.V."/>
            <person name="Hibbett D."/>
            <person name="Nagy L.G."/>
            <person name="Martin F.M."/>
        </authorList>
    </citation>
    <scope>NUCLEOTIDE SEQUENCE</scope>
    <source>
        <strain evidence="2">UH-Tt-Lm1</strain>
    </source>
</reference>
<feature type="compositionally biased region" description="Polar residues" evidence="1">
    <location>
        <begin position="66"/>
        <end position="76"/>
    </location>
</feature>
<keyword evidence="3" id="KW-1185">Reference proteome</keyword>
<dbReference type="Gene3D" id="3.40.50.11350">
    <property type="match status" value="1"/>
</dbReference>
<proteinExistence type="predicted"/>
<accession>A0A9P6HGQ8</accession>
<evidence type="ECO:0000313" key="2">
    <source>
        <dbReference type="EMBL" id="KAF9786767.1"/>
    </source>
</evidence>
<evidence type="ECO:0000313" key="3">
    <source>
        <dbReference type="Proteomes" id="UP000736335"/>
    </source>
</evidence>
<dbReference type="GO" id="GO:0006487">
    <property type="term" value="P:protein N-linked glycosylation"/>
    <property type="evidence" value="ECO:0007669"/>
    <property type="project" value="TreeGrafter"/>
</dbReference>
<dbReference type="PANTHER" id="PTHR13132:SF29">
    <property type="entry name" value="ALPHA-(1,6)-FUCOSYLTRANSFERASE"/>
    <property type="match status" value="1"/>
</dbReference>
<feature type="region of interest" description="Disordered" evidence="1">
    <location>
        <begin position="1"/>
        <end position="76"/>
    </location>
</feature>
<dbReference type="PANTHER" id="PTHR13132">
    <property type="entry name" value="ALPHA- 1,6 -FUCOSYLTRANSFERASE"/>
    <property type="match status" value="1"/>
</dbReference>
<name>A0A9P6HGQ8_9AGAM</name>
<dbReference type="EMBL" id="WIUZ02000005">
    <property type="protein sequence ID" value="KAF9786767.1"/>
    <property type="molecule type" value="Genomic_DNA"/>
</dbReference>
<dbReference type="GO" id="GO:0046921">
    <property type="term" value="F:alpha-(1-&gt;6)-fucosyltransferase activity"/>
    <property type="evidence" value="ECO:0007669"/>
    <property type="project" value="TreeGrafter"/>
</dbReference>
<dbReference type="OrthoDB" id="2392789at2759"/>
<organism evidence="2 3">
    <name type="scientific">Thelephora terrestris</name>
    <dbReference type="NCBI Taxonomy" id="56493"/>
    <lineage>
        <taxon>Eukaryota</taxon>
        <taxon>Fungi</taxon>
        <taxon>Dikarya</taxon>
        <taxon>Basidiomycota</taxon>
        <taxon>Agaricomycotina</taxon>
        <taxon>Agaricomycetes</taxon>
        <taxon>Thelephorales</taxon>
        <taxon>Thelephoraceae</taxon>
        <taxon>Thelephora</taxon>
    </lineage>
</organism>